<comment type="caution">
    <text evidence="3">The sequence shown here is derived from an EMBL/GenBank/DDBJ whole genome shotgun (WGS) entry which is preliminary data.</text>
</comment>
<dbReference type="PANTHER" id="PTHR30204">
    <property type="entry name" value="REDOX-CYCLING DRUG-SENSING TRANSCRIPTIONAL ACTIVATOR SOXR"/>
    <property type="match status" value="1"/>
</dbReference>
<protein>
    <submittedName>
        <fullName evidence="3">MerR family transcriptional regulator</fullName>
    </submittedName>
</protein>
<evidence type="ECO:0000259" key="2">
    <source>
        <dbReference type="PROSITE" id="PS50937"/>
    </source>
</evidence>
<dbReference type="SMART" id="SM00422">
    <property type="entry name" value="HTH_MERR"/>
    <property type="match status" value="1"/>
</dbReference>
<dbReference type="InterPro" id="IPR000551">
    <property type="entry name" value="MerR-type_HTH_dom"/>
</dbReference>
<keyword evidence="1" id="KW-0238">DNA-binding</keyword>
<keyword evidence="4" id="KW-1185">Reference proteome</keyword>
<dbReference type="InterPro" id="IPR047057">
    <property type="entry name" value="MerR_fam"/>
</dbReference>
<dbReference type="PANTHER" id="PTHR30204:SF98">
    <property type="entry name" value="HTH-TYPE TRANSCRIPTIONAL REGULATOR ADHR"/>
    <property type="match status" value="1"/>
</dbReference>
<organism evidence="3 4">
    <name type="scientific">Blastococcus goldschmidtiae</name>
    <dbReference type="NCBI Taxonomy" id="3075546"/>
    <lineage>
        <taxon>Bacteria</taxon>
        <taxon>Bacillati</taxon>
        <taxon>Actinomycetota</taxon>
        <taxon>Actinomycetes</taxon>
        <taxon>Geodermatophilales</taxon>
        <taxon>Geodermatophilaceae</taxon>
        <taxon>Blastococcus</taxon>
    </lineage>
</organism>
<evidence type="ECO:0000313" key="4">
    <source>
        <dbReference type="Proteomes" id="UP001183222"/>
    </source>
</evidence>
<dbReference type="InterPro" id="IPR009061">
    <property type="entry name" value="DNA-bd_dom_put_sf"/>
</dbReference>
<evidence type="ECO:0000256" key="1">
    <source>
        <dbReference type="ARBA" id="ARBA00023125"/>
    </source>
</evidence>
<proteinExistence type="predicted"/>
<dbReference type="EMBL" id="JAVREI010000008">
    <property type="protein sequence ID" value="MDT0276745.1"/>
    <property type="molecule type" value="Genomic_DNA"/>
</dbReference>
<dbReference type="SUPFAM" id="SSF46955">
    <property type="entry name" value="Putative DNA-binding domain"/>
    <property type="match status" value="1"/>
</dbReference>
<feature type="domain" description="HTH merR-type" evidence="2">
    <location>
        <begin position="1"/>
        <end position="70"/>
    </location>
</feature>
<dbReference type="Gene3D" id="1.10.1660.10">
    <property type="match status" value="1"/>
</dbReference>
<dbReference type="Pfam" id="PF13411">
    <property type="entry name" value="MerR_1"/>
    <property type="match status" value="1"/>
</dbReference>
<sequence length="210" mass="22143">MQISKLARRSGVPVATVKFYLREGLLPPGELTGATRARYGEQHVERLGLIRALLGPGGLSVATARTVLEAVDAPATSMHQVLGTAHCTLPAVGPDVPHDLGQARELLRRHGWRVDDDSPALHALAAALEALRAAGAPPSDELLDRYAEAAGRLGEQDVADVPTGSLAEAVRFVVVNTVLLEPVLLTLRRLAHEDASRRRFPTGGDAAAAG</sequence>
<dbReference type="PRINTS" id="PR00040">
    <property type="entry name" value="HTHMERR"/>
</dbReference>
<dbReference type="RefSeq" id="WP_311345563.1">
    <property type="nucleotide sequence ID" value="NZ_JAVREI010000008.1"/>
</dbReference>
<accession>A0ABU2K978</accession>
<evidence type="ECO:0000313" key="3">
    <source>
        <dbReference type="EMBL" id="MDT0276745.1"/>
    </source>
</evidence>
<dbReference type="PROSITE" id="PS50937">
    <property type="entry name" value="HTH_MERR_2"/>
    <property type="match status" value="1"/>
</dbReference>
<gene>
    <name evidence="3" type="ORF">RM425_12610</name>
</gene>
<name>A0ABU2K978_9ACTN</name>
<dbReference type="Proteomes" id="UP001183222">
    <property type="component" value="Unassembled WGS sequence"/>
</dbReference>
<reference evidence="4" key="1">
    <citation type="submission" date="2023-07" db="EMBL/GenBank/DDBJ databases">
        <title>30 novel species of actinomycetes from the DSMZ collection.</title>
        <authorList>
            <person name="Nouioui I."/>
        </authorList>
    </citation>
    <scope>NUCLEOTIDE SEQUENCE [LARGE SCALE GENOMIC DNA]</scope>
    <source>
        <strain evidence="4">DSM 46792</strain>
    </source>
</reference>